<dbReference type="InterPro" id="IPR045540">
    <property type="entry name" value="YegS/DAGK_C"/>
</dbReference>
<organism evidence="2 3">
    <name type="scientific">Candidatus Avacidaminococcus intestinavium</name>
    <dbReference type="NCBI Taxonomy" id="2840684"/>
    <lineage>
        <taxon>Bacteria</taxon>
        <taxon>Bacillati</taxon>
        <taxon>Bacillota</taxon>
        <taxon>Negativicutes</taxon>
        <taxon>Acidaminococcales</taxon>
        <taxon>Acidaminococcaceae</taxon>
        <taxon>Acidaminococcaceae incertae sedis</taxon>
        <taxon>Candidatus Avacidaminococcus</taxon>
    </lineage>
</organism>
<sequence length="313" mass="35431">MHREHVELKKFKKVMLVFNPNSGRRLFVDTASRVNDIRNQLRELLGVQVLTEVSIYSFEEVRTIAQRICNEHYEWVIVAGGDGTLRAITEVFVENGKLPYMSVYPVGTVNLVAKELMLPADPDEWMKKVKRGMLTPVWLGQANNRVFLTVAGIGIDSLVIDKVTETEKKYLSKFAYVIEGTELVKRELLWQDWQYKFQVMINNDGIWRDAASVIVAKSRYYAGWFSLVDGASLSSAKLHVCLFHGVNKLDLLRYLGLLLTDSLATDKSVEILEAQSVEIRCNEENFAAELDGDSLVTSPLSISLLPEPVQFIA</sequence>
<comment type="caution">
    <text evidence="2">The sequence shown here is derived from an EMBL/GenBank/DDBJ whole genome shotgun (WGS) entry which is preliminary data.</text>
</comment>
<dbReference type="SUPFAM" id="SSF111331">
    <property type="entry name" value="NAD kinase/diacylglycerol kinase-like"/>
    <property type="match status" value="1"/>
</dbReference>
<dbReference type="PROSITE" id="PS50146">
    <property type="entry name" value="DAGK"/>
    <property type="match status" value="1"/>
</dbReference>
<evidence type="ECO:0000259" key="1">
    <source>
        <dbReference type="PROSITE" id="PS50146"/>
    </source>
</evidence>
<keyword evidence="2" id="KW-0418">Kinase</keyword>
<accession>A0A9D1MQ07</accession>
<dbReference type="Gene3D" id="3.40.50.10330">
    <property type="entry name" value="Probable inorganic polyphosphate/atp-NAD kinase, domain 1"/>
    <property type="match status" value="1"/>
</dbReference>
<gene>
    <name evidence="2" type="ORF">IAB06_03120</name>
</gene>
<name>A0A9D1MQ07_9FIRM</name>
<evidence type="ECO:0000313" key="3">
    <source>
        <dbReference type="Proteomes" id="UP000824099"/>
    </source>
</evidence>
<dbReference type="Proteomes" id="UP000824099">
    <property type="component" value="Unassembled WGS sequence"/>
</dbReference>
<dbReference type="AlphaFoldDB" id="A0A9D1MQ07"/>
<dbReference type="Pfam" id="PF00781">
    <property type="entry name" value="DAGK_cat"/>
    <property type="match status" value="1"/>
</dbReference>
<protein>
    <submittedName>
        <fullName evidence="2">Diacylglycerol kinase</fullName>
    </submittedName>
</protein>
<dbReference type="InterPro" id="IPR017438">
    <property type="entry name" value="ATP-NAD_kinase_N"/>
</dbReference>
<dbReference type="Gene3D" id="2.60.200.40">
    <property type="match status" value="1"/>
</dbReference>
<dbReference type="InterPro" id="IPR001206">
    <property type="entry name" value="Diacylglycerol_kinase_cat_dom"/>
</dbReference>
<feature type="domain" description="DAGKc" evidence="1">
    <location>
        <begin position="9"/>
        <end position="146"/>
    </location>
</feature>
<dbReference type="EMBL" id="DVNI01000042">
    <property type="protein sequence ID" value="HIU64019.1"/>
    <property type="molecule type" value="Genomic_DNA"/>
</dbReference>
<dbReference type="Pfam" id="PF19279">
    <property type="entry name" value="YegS_C"/>
    <property type="match status" value="1"/>
</dbReference>
<dbReference type="InterPro" id="IPR016064">
    <property type="entry name" value="NAD/diacylglycerol_kinase_sf"/>
</dbReference>
<keyword evidence="2" id="KW-0808">Transferase</keyword>
<reference evidence="2" key="1">
    <citation type="submission" date="2020-10" db="EMBL/GenBank/DDBJ databases">
        <authorList>
            <person name="Gilroy R."/>
        </authorList>
    </citation>
    <scope>NUCLEOTIDE SEQUENCE</scope>
    <source>
        <strain evidence="2">CHK160-1198</strain>
    </source>
</reference>
<dbReference type="GO" id="GO:0016301">
    <property type="term" value="F:kinase activity"/>
    <property type="evidence" value="ECO:0007669"/>
    <property type="project" value="UniProtKB-KW"/>
</dbReference>
<reference evidence="2" key="2">
    <citation type="journal article" date="2021" name="PeerJ">
        <title>Extensive microbial diversity within the chicken gut microbiome revealed by metagenomics and culture.</title>
        <authorList>
            <person name="Gilroy R."/>
            <person name="Ravi A."/>
            <person name="Getino M."/>
            <person name="Pursley I."/>
            <person name="Horton D.L."/>
            <person name="Alikhan N.F."/>
            <person name="Baker D."/>
            <person name="Gharbi K."/>
            <person name="Hall N."/>
            <person name="Watson M."/>
            <person name="Adriaenssens E.M."/>
            <person name="Foster-Nyarko E."/>
            <person name="Jarju S."/>
            <person name="Secka A."/>
            <person name="Antonio M."/>
            <person name="Oren A."/>
            <person name="Chaudhuri R.R."/>
            <person name="La Ragione R."/>
            <person name="Hildebrand F."/>
            <person name="Pallen M.J."/>
        </authorList>
    </citation>
    <scope>NUCLEOTIDE SEQUENCE</scope>
    <source>
        <strain evidence="2">CHK160-1198</strain>
    </source>
</reference>
<proteinExistence type="predicted"/>
<evidence type="ECO:0000313" key="2">
    <source>
        <dbReference type="EMBL" id="HIU64019.1"/>
    </source>
</evidence>